<protein>
    <submittedName>
        <fullName evidence="1">Uncharacterized protein</fullName>
    </submittedName>
</protein>
<accession>D7CP05</accession>
<dbReference type="eggNOG" id="ENOG5030GEZ">
    <property type="taxonomic scope" value="Bacteria"/>
</dbReference>
<dbReference type="AlphaFoldDB" id="D7CP05"/>
<dbReference type="RefSeq" id="WP_013175842.1">
    <property type="nucleotide sequence ID" value="NC_014220.1"/>
</dbReference>
<sequence>MERDIVLVFHNQGLRSYIEVDLCPQCPRLNDKGCCGYYSPVFYPTDLAYIILNRPGLVDHIFSLPHLTILDASVTVNSLVDDDGYRCQFHSRQTGCLLPMMLRESVCRHFVCPGIGWWEEESLSHWKLFFDQLAEYEIAVNNRISGELKRRGLTLRVPELRPTFYRELMPLFKKETEAKPGFFSLCPDREKVVLRRRLSFGKDWCL</sequence>
<dbReference type="EMBL" id="CP002048">
    <property type="protein sequence ID" value="ADI02440.1"/>
    <property type="molecule type" value="Genomic_DNA"/>
</dbReference>
<reference evidence="1 2" key="2">
    <citation type="journal article" date="2010" name="Stand. Genomic Sci.">
        <title>Complete genome sequence of Syntrophothermus lipocalidus type strain (TGB-C1).</title>
        <authorList>
            <person name="Djao O.D."/>
            <person name="Zhang X."/>
            <person name="Lucas S."/>
            <person name="Lapidus A."/>
            <person name="Del Rio T.G."/>
            <person name="Nolan M."/>
            <person name="Tice H."/>
            <person name="Cheng J.F."/>
            <person name="Han C."/>
            <person name="Tapia R."/>
            <person name="Goodwin L."/>
            <person name="Pitluck S."/>
            <person name="Liolios K."/>
            <person name="Ivanova N."/>
            <person name="Mavromatis K."/>
            <person name="Mikhailova N."/>
            <person name="Ovchinnikova G."/>
            <person name="Pati A."/>
            <person name="Brambilla E."/>
            <person name="Chen A."/>
            <person name="Palaniappan K."/>
            <person name="Land M."/>
            <person name="Hauser L."/>
            <person name="Chang Y.J."/>
            <person name="Jeffries C.D."/>
            <person name="Rohde M."/>
            <person name="Sikorski J."/>
            <person name="Spring S."/>
            <person name="Goker M."/>
            <person name="Detter J.C."/>
            <person name="Woyke T."/>
            <person name="Bristow J."/>
            <person name="Eisen J.A."/>
            <person name="Markowitz V."/>
            <person name="Hugenholtz P."/>
            <person name="Kyrpides N.C."/>
            <person name="Klenk H.P."/>
        </authorList>
    </citation>
    <scope>NUCLEOTIDE SEQUENCE [LARGE SCALE GENOMIC DNA]</scope>
    <source>
        <strain evidence="2">DSM 12680 / TGB-C1</strain>
    </source>
</reference>
<dbReference type="HOGENOM" id="CLU_1331373_0_0_9"/>
<keyword evidence="2" id="KW-1185">Reference proteome</keyword>
<dbReference type="KEGG" id="slp:Slip_1682"/>
<name>D7CP05_SYNLT</name>
<evidence type="ECO:0000313" key="2">
    <source>
        <dbReference type="Proteomes" id="UP000000378"/>
    </source>
</evidence>
<organism evidence="1 2">
    <name type="scientific">Syntrophothermus lipocalidus (strain DSM 12680 / TGB-C1)</name>
    <dbReference type="NCBI Taxonomy" id="643648"/>
    <lineage>
        <taxon>Bacteria</taxon>
        <taxon>Bacillati</taxon>
        <taxon>Bacillota</taxon>
        <taxon>Clostridia</taxon>
        <taxon>Eubacteriales</taxon>
        <taxon>Syntrophomonadaceae</taxon>
        <taxon>Syntrophothermus</taxon>
    </lineage>
</organism>
<gene>
    <name evidence="1" type="ordered locus">Slip_1682</name>
</gene>
<dbReference type="OrthoDB" id="2876964at2"/>
<reference evidence="2" key="1">
    <citation type="journal article" date="2010" name="Stand. Genomic Sci.">
        <title>Complete genome sequence of Syntrophothermus lipocalidus type strain (TGB-C1T).</title>
        <authorList>
            <consortium name="US DOE Joint Genome Institute (JGI-PGF)"/>
            <person name="Djao O."/>
            <person name="Zhang X."/>
            <person name="Lucas S."/>
            <person name="Lapidus A."/>
            <person name="Glavina Del Rio T."/>
            <person name="Nolan M."/>
            <person name="Tice H."/>
            <person name="Cheng J."/>
            <person name="Han C."/>
            <person name="Tapia R."/>
            <person name="Goodwin L."/>
            <person name="Pitluck S."/>
            <person name="Liolios K."/>
            <person name="Ivanova N."/>
            <person name="Mavromatis K."/>
            <person name="Mikhailova N."/>
            <person name="Ovchinnikova G."/>
            <person name="Pati A."/>
            <person name="Brambilla E."/>
            <person name="Chen A."/>
            <person name="Palaniappan K."/>
            <person name="Land M."/>
            <person name="Hauser L."/>
            <person name="Chang Y."/>
            <person name="Jeffries C."/>
            <person name="Rohde M."/>
            <person name="Sikorski J."/>
            <person name="Spring S."/>
            <person name="Goker M."/>
            <person name="Detter J."/>
            <person name="Woyke T."/>
            <person name="Bristow J."/>
            <person name="Eisen J."/>
            <person name="Markowitz V."/>
            <person name="Hugenholtz P."/>
            <person name="Kyrpides N."/>
            <person name="Klenk H."/>
        </authorList>
    </citation>
    <scope>NUCLEOTIDE SEQUENCE [LARGE SCALE GENOMIC DNA]</scope>
    <source>
        <strain evidence="2">DSM 12680 / TGB-C1</strain>
    </source>
</reference>
<evidence type="ECO:0000313" key="1">
    <source>
        <dbReference type="EMBL" id="ADI02440.1"/>
    </source>
</evidence>
<proteinExistence type="predicted"/>
<dbReference type="STRING" id="643648.Slip_1682"/>
<dbReference type="Proteomes" id="UP000000378">
    <property type="component" value="Chromosome"/>
</dbReference>